<dbReference type="Proteomes" id="UP000766629">
    <property type="component" value="Unassembled WGS sequence"/>
</dbReference>
<protein>
    <submittedName>
        <fullName evidence="1">Uncharacterized protein</fullName>
    </submittedName>
</protein>
<name>A0ABS7NK95_9RHOB</name>
<evidence type="ECO:0000313" key="2">
    <source>
        <dbReference type="Proteomes" id="UP000766629"/>
    </source>
</evidence>
<evidence type="ECO:0000313" key="1">
    <source>
        <dbReference type="EMBL" id="MBY6141114.1"/>
    </source>
</evidence>
<comment type="caution">
    <text evidence="1">The sequence shown here is derived from an EMBL/GenBank/DDBJ whole genome shotgun (WGS) entry which is preliminary data.</text>
</comment>
<proteinExistence type="predicted"/>
<dbReference type="RefSeq" id="WP_222509195.1">
    <property type="nucleotide sequence ID" value="NZ_JAHVJA010000008.1"/>
</dbReference>
<keyword evidence="2" id="KW-1185">Reference proteome</keyword>
<organism evidence="1 2">
    <name type="scientific">Leisingera daeponensis</name>
    <dbReference type="NCBI Taxonomy" id="405746"/>
    <lineage>
        <taxon>Bacteria</taxon>
        <taxon>Pseudomonadati</taxon>
        <taxon>Pseudomonadota</taxon>
        <taxon>Alphaproteobacteria</taxon>
        <taxon>Rhodobacterales</taxon>
        <taxon>Roseobacteraceae</taxon>
        <taxon>Leisingera</taxon>
    </lineage>
</organism>
<gene>
    <name evidence="1" type="ORF">KUV26_16885</name>
</gene>
<reference evidence="1 2" key="1">
    <citation type="submission" date="2021-06" db="EMBL/GenBank/DDBJ databases">
        <title>50 bacteria genomes isolated from Dapeng, Shenzhen, China.</title>
        <authorList>
            <person name="Zheng W."/>
            <person name="Yu S."/>
            <person name="Huang Y."/>
        </authorList>
    </citation>
    <scope>NUCLEOTIDE SEQUENCE [LARGE SCALE GENOMIC DNA]</scope>
    <source>
        <strain evidence="1 2">DP1N14-2</strain>
    </source>
</reference>
<accession>A0ABS7NK95</accession>
<sequence>MITLKRSAASKAAELAGLRAFAVASIAAATDEVRRRYITSIAGQEMVYWEKEREAAAYLAADPEPADLSAFPFLDAEAAALGLDVYQLAQIVLFKAAEWREVGPRIEALRVGFGDAAGKAQTAAELDEVLADFRQAIWEL</sequence>
<dbReference type="EMBL" id="JAHVJA010000008">
    <property type="protein sequence ID" value="MBY6141114.1"/>
    <property type="molecule type" value="Genomic_DNA"/>
</dbReference>